<proteinExistence type="predicted"/>
<dbReference type="InterPro" id="IPR001202">
    <property type="entry name" value="WW_dom"/>
</dbReference>
<dbReference type="Gene3D" id="2.20.70.10">
    <property type="match status" value="2"/>
</dbReference>
<evidence type="ECO:0000313" key="4">
    <source>
        <dbReference type="Proteomes" id="UP000734854"/>
    </source>
</evidence>
<dbReference type="CDD" id="cd00201">
    <property type="entry name" value="WW"/>
    <property type="match status" value="1"/>
</dbReference>
<name>A0A8J5KXC2_ZINOF</name>
<evidence type="ECO:0000313" key="3">
    <source>
        <dbReference type="EMBL" id="KAG6496632.1"/>
    </source>
</evidence>
<comment type="caution">
    <text evidence="3">The sequence shown here is derived from an EMBL/GenBank/DDBJ whole genome shotgun (WGS) entry which is preliminary data.</text>
</comment>
<dbReference type="Pfam" id="PF00397">
    <property type="entry name" value="WW"/>
    <property type="match status" value="1"/>
</dbReference>
<feature type="domain" description="WW" evidence="2">
    <location>
        <begin position="225"/>
        <end position="259"/>
    </location>
</feature>
<sequence length="959" mass="104840">MGKRKERRLAAMKAASRRVKLDLFAEPSVPFGYLLNQQREMVTSSVHDEVGEDPDKDCQAEVPNSPSSSGWLRCGNIISHSDRAATGELNDSLPVIILWQHLDVEVCMSLALFGKKKENPLSLLEQYSDDELDEESSKHPIQSAEENVSIDPLVQETVSVDVIAENKTNNVDDAVGLSDGQLGNTNNIESNDTIESDIASTAAQVSKGAPESQPVLDASGMQVVGDLAGSWKVVMHEQSNQYYYWNTATGETSWEVPHGLSLEVPTNGVNLSSTVEGQVNYPVLLQANIPVSNMHGGISSSIEPYGTVEMINTNGQKQATSNALLDYSRSSADLTSYEAEHTTKISEFYAMTDVQPASLVEYAQNLLHRLKTLPSCVDGHEWIAKEIELRISDCKALSSYGSSLIPFWWHIETQLKQLESVIAGAEVSSIPDESTVDNVGPSRIVEENSSLYNGETRYSIPDIDTHVMQTEPDMKKPENEDTACLGFTGVRTNICEETVNSIIKAELPTEDVDMDVEMEVDDETVAFHPTYPTTESPVPVEPTGQVGPASVSHPDEPNVPPPPDEEWIPPPPPDNEVIPPPPPEDPPEPSYPPPYADVLPPPPQDQYSLGYVLPSYNYYAPNGSEVTNLNYYMQGDGSQIVEAPQPSYYEPVVSSTYPEIAVHVNQVEPMTYYDVSGGSVSHIPVVSGTASTGFYVEASAVSYGNVSSLNQAISVGPSMESANKSVSPGKHDSDVSAVFKETSKSSLSAISDTSGVQIASKDLMNGSTMVAPPVSNKNKSKVLRTRKATIAVAPSLRSNKKVSSLVDKWKAAKEELHGEDDDDDEPVDALEILEKKRQKEIKEWHARQIATGEAQDNANFLPLGGDWRERVKRRRVEAAKSDVVESVSDAATDNAKKLPDLTELSKDLPSGWQVCLLHLIFRSAIDVIVLLQAYWDESSKEVYYGNSITSETTWVRPTR</sequence>
<dbReference type="PANTHER" id="PTHR47852">
    <property type="entry name" value="OS06G0298400 PROTEIN"/>
    <property type="match status" value="1"/>
</dbReference>
<dbReference type="SMART" id="SM00456">
    <property type="entry name" value="WW"/>
    <property type="match status" value="2"/>
</dbReference>
<reference evidence="3 4" key="1">
    <citation type="submission" date="2020-08" db="EMBL/GenBank/DDBJ databases">
        <title>Plant Genome Project.</title>
        <authorList>
            <person name="Zhang R.-G."/>
        </authorList>
    </citation>
    <scope>NUCLEOTIDE SEQUENCE [LARGE SCALE GENOMIC DNA]</scope>
    <source>
        <tissue evidence="3">Rhizome</tissue>
    </source>
</reference>
<organism evidence="3 4">
    <name type="scientific">Zingiber officinale</name>
    <name type="common">Ginger</name>
    <name type="synonym">Amomum zingiber</name>
    <dbReference type="NCBI Taxonomy" id="94328"/>
    <lineage>
        <taxon>Eukaryota</taxon>
        <taxon>Viridiplantae</taxon>
        <taxon>Streptophyta</taxon>
        <taxon>Embryophyta</taxon>
        <taxon>Tracheophyta</taxon>
        <taxon>Spermatophyta</taxon>
        <taxon>Magnoliopsida</taxon>
        <taxon>Liliopsida</taxon>
        <taxon>Zingiberales</taxon>
        <taxon>Zingiberaceae</taxon>
        <taxon>Zingiber</taxon>
    </lineage>
</organism>
<feature type="compositionally biased region" description="Low complexity" evidence="1">
    <location>
        <begin position="529"/>
        <end position="543"/>
    </location>
</feature>
<dbReference type="AlphaFoldDB" id="A0A8J5KXC2"/>
<dbReference type="PROSITE" id="PS01159">
    <property type="entry name" value="WW_DOMAIN_1"/>
    <property type="match status" value="1"/>
</dbReference>
<feature type="compositionally biased region" description="Pro residues" evidence="1">
    <location>
        <begin position="557"/>
        <end position="603"/>
    </location>
</feature>
<accession>A0A8J5KXC2</accession>
<dbReference type="SUPFAM" id="SSF51045">
    <property type="entry name" value="WW domain"/>
    <property type="match status" value="1"/>
</dbReference>
<evidence type="ECO:0000259" key="2">
    <source>
        <dbReference type="PROSITE" id="PS50020"/>
    </source>
</evidence>
<feature type="region of interest" description="Disordered" evidence="1">
    <location>
        <begin position="528"/>
        <end position="603"/>
    </location>
</feature>
<dbReference type="PANTHER" id="PTHR47852:SF2">
    <property type="entry name" value="WW DOMAIN-CONTAINING PROTEIN"/>
    <property type="match status" value="1"/>
</dbReference>
<evidence type="ECO:0000256" key="1">
    <source>
        <dbReference type="SAM" id="MobiDB-lite"/>
    </source>
</evidence>
<dbReference type="EMBL" id="JACMSC010000012">
    <property type="protein sequence ID" value="KAG6496632.1"/>
    <property type="molecule type" value="Genomic_DNA"/>
</dbReference>
<gene>
    <name evidence="3" type="ORF">ZIOFF_044502</name>
</gene>
<protein>
    <recommendedName>
        <fullName evidence="2">WW domain-containing protein</fullName>
    </recommendedName>
</protein>
<dbReference type="InterPro" id="IPR036020">
    <property type="entry name" value="WW_dom_sf"/>
</dbReference>
<dbReference type="Proteomes" id="UP000734854">
    <property type="component" value="Unassembled WGS sequence"/>
</dbReference>
<dbReference type="PROSITE" id="PS50020">
    <property type="entry name" value="WW_DOMAIN_2"/>
    <property type="match status" value="1"/>
</dbReference>
<keyword evidence="4" id="KW-1185">Reference proteome</keyword>